<dbReference type="AlphaFoldDB" id="A0A4T0HH80"/>
<dbReference type="GO" id="GO:0005634">
    <property type="term" value="C:nucleus"/>
    <property type="evidence" value="ECO:0007669"/>
    <property type="project" value="UniProtKB-SubCell"/>
</dbReference>
<organism evidence="6 8">
    <name type="scientific">Wallemia ichthyophaga</name>
    <dbReference type="NCBI Taxonomy" id="245174"/>
    <lineage>
        <taxon>Eukaryota</taxon>
        <taxon>Fungi</taxon>
        <taxon>Dikarya</taxon>
        <taxon>Basidiomycota</taxon>
        <taxon>Wallemiomycotina</taxon>
        <taxon>Wallemiomycetes</taxon>
        <taxon>Wallemiales</taxon>
        <taxon>Wallemiaceae</taxon>
        <taxon>Wallemia</taxon>
    </lineage>
</organism>
<protein>
    <recommendedName>
        <fullName evidence="5">Velvet domain-containing protein</fullName>
    </recommendedName>
</protein>
<evidence type="ECO:0000313" key="7">
    <source>
        <dbReference type="EMBL" id="TIB38499.1"/>
    </source>
</evidence>
<sequence>MNNADSLLHQSKEPRQYRLNILQQPRVARMSSFSEKRPVDPPAIIQLEVYDSAGRLDEDALRSPFWVLHVLLADNDTLPKPQSQILQGSLTSSAHYCRLSNHDTDGYGCFFYFSDLTLTMEGAYRLKFLLTTVCSQDNSPQPVLSHVVTNPFTVYTAKKFPGMAPSSHLAKSLAAQGVKIPIRNEERKRNQNREEELN</sequence>
<evidence type="ECO:0000313" key="8">
    <source>
        <dbReference type="Proteomes" id="UP000306954"/>
    </source>
</evidence>
<dbReference type="PANTHER" id="PTHR33572">
    <property type="entry name" value="SPORE DEVELOPMENT REGULATOR VOSA"/>
    <property type="match status" value="1"/>
</dbReference>
<dbReference type="InterPro" id="IPR021740">
    <property type="entry name" value="Velvet"/>
</dbReference>
<dbReference type="Gene3D" id="2.60.40.3960">
    <property type="entry name" value="Velvet domain"/>
    <property type="match status" value="1"/>
</dbReference>
<dbReference type="OrthoDB" id="5599552at2759"/>
<evidence type="ECO:0000256" key="3">
    <source>
        <dbReference type="ARBA" id="ARBA00023163"/>
    </source>
</evidence>
<keyword evidence="2" id="KW-0805">Transcription regulation</keyword>
<proteinExistence type="predicted"/>
<reference evidence="8 9" key="1">
    <citation type="submission" date="2019-03" db="EMBL/GenBank/DDBJ databases">
        <title>Sequencing 23 genomes of Wallemia ichthyophaga.</title>
        <authorList>
            <person name="Gostincar C."/>
        </authorList>
    </citation>
    <scope>NUCLEOTIDE SEQUENCE [LARGE SCALE GENOMIC DNA]</scope>
    <source>
        <strain evidence="7 9">EXF-6200</strain>
        <strain evidence="6 8">EXF-8621</strain>
    </source>
</reference>
<keyword evidence="3" id="KW-0804">Transcription</keyword>
<accession>A0A4T0HH80</accession>
<dbReference type="PROSITE" id="PS51821">
    <property type="entry name" value="VELVET"/>
    <property type="match status" value="1"/>
</dbReference>
<name>A0A4T0HH80_WALIC</name>
<dbReference type="PANTHER" id="PTHR33572:SF3">
    <property type="entry name" value="VELVET COMPLEX SUBUNIT B"/>
    <property type="match status" value="1"/>
</dbReference>
<dbReference type="OMA" id="THLACHA"/>
<comment type="subcellular location">
    <subcellularLocation>
        <location evidence="1">Nucleus</location>
    </subcellularLocation>
</comment>
<dbReference type="EMBL" id="SPOI01000059">
    <property type="protein sequence ID" value="TIB38499.1"/>
    <property type="molecule type" value="Genomic_DNA"/>
</dbReference>
<dbReference type="EMBL" id="SPOF01000011">
    <property type="protein sequence ID" value="TIB14283.1"/>
    <property type="molecule type" value="Genomic_DNA"/>
</dbReference>
<evidence type="ECO:0000313" key="9">
    <source>
        <dbReference type="Proteomes" id="UP000310689"/>
    </source>
</evidence>
<evidence type="ECO:0000256" key="2">
    <source>
        <dbReference type="ARBA" id="ARBA00023015"/>
    </source>
</evidence>
<dbReference type="Proteomes" id="UP000310689">
    <property type="component" value="Unassembled WGS sequence"/>
</dbReference>
<dbReference type="InterPro" id="IPR038491">
    <property type="entry name" value="Velvet_dom_sf"/>
</dbReference>
<evidence type="ECO:0000256" key="4">
    <source>
        <dbReference type="ARBA" id="ARBA00023242"/>
    </source>
</evidence>
<dbReference type="InterPro" id="IPR037525">
    <property type="entry name" value="Velvet_dom"/>
</dbReference>
<feature type="domain" description="Velvet" evidence="5">
    <location>
        <begin position="11"/>
        <end position="183"/>
    </location>
</feature>
<gene>
    <name evidence="7" type="ORF">E3P86_01610</name>
    <name evidence="6" type="ORF">E3P90_01321</name>
</gene>
<keyword evidence="4" id="KW-0539">Nucleus</keyword>
<comment type="caution">
    <text evidence="6">The sequence shown here is derived from an EMBL/GenBank/DDBJ whole genome shotgun (WGS) entry which is preliminary data.</text>
</comment>
<evidence type="ECO:0000256" key="1">
    <source>
        <dbReference type="ARBA" id="ARBA00004123"/>
    </source>
</evidence>
<evidence type="ECO:0000313" key="6">
    <source>
        <dbReference type="EMBL" id="TIB14283.1"/>
    </source>
</evidence>
<dbReference type="Pfam" id="PF11754">
    <property type="entry name" value="Velvet"/>
    <property type="match status" value="2"/>
</dbReference>
<evidence type="ECO:0000259" key="5">
    <source>
        <dbReference type="PROSITE" id="PS51821"/>
    </source>
</evidence>
<dbReference type="Proteomes" id="UP000306954">
    <property type="component" value="Unassembled WGS sequence"/>
</dbReference>